<dbReference type="Pfam" id="PF03235">
    <property type="entry name" value="GmrSD_N"/>
    <property type="match status" value="1"/>
</dbReference>
<sequence length="363" mass="42109">MIHEGSIDINPPYQRDVVWPETKQIALIDSVFRNFFIPPVIFAVQQDDEGEFVRVCVDGKQRLTSIQKFFDGQIPHRDSRNKKTYWFKVPPSHHGARTEVPAALKKVFQDKKVTVVEYHGIAPGTEREIFQRVQMGMPLTAAEKLQAISSPWAQWISQLESKHIGHEEGLAEKLDWDTKRGRDFQNVTHMVFCCDGLPDEGLPTAQKIEKWMNREDNPTKQFQDDIDDVLRCLWVLATDSKYNEGFSKIPQRIAPVEFIFIGVLLYILRKETYEVKARAIYCLRHDIRQEFKDIRNNGLVGKAMWRIINSLRARPQDLLEAGQSGSKSKRRRQHDDDDDDDEFRPKPMRAIGKPVKTRGRPSK</sequence>
<dbReference type="AlphaFoldDB" id="A0A067TKB1"/>
<protein>
    <recommendedName>
        <fullName evidence="2">GmrSD restriction endonucleases N-terminal domain-containing protein</fullName>
    </recommendedName>
</protein>
<evidence type="ECO:0000259" key="2">
    <source>
        <dbReference type="Pfam" id="PF03235"/>
    </source>
</evidence>
<dbReference type="STRING" id="685588.A0A067TKB1"/>
<dbReference type="Proteomes" id="UP000027222">
    <property type="component" value="Unassembled WGS sequence"/>
</dbReference>
<dbReference type="OrthoDB" id="5419821at2759"/>
<gene>
    <name evidence="3" type="ORF">GALMADRAFT_661573</name>
</gene>
<evidence type="ECO:0000256" key="1">
    <source>
        <dbReference type="SAM" id="MobiDB-lite"/>
    </source>
</evidence>
<evidence type="ECO:0000313" key="4">
    <source>
        <dbReference type="Proteomes" id="UP000027222"/>
    </source>
</evidence>
<accession>A0A067TKB1</accession>
<feature type="domain" description="GmrSD restriction endonucleases N-terminal" evidence="2">
    <location>
        <begin position="8"/>
        <end position="146"/>
    </location>
</feature>
<evidence type="ECO:0000313" key="3">
    <source>
        <dbReference type="EMBL" id="KDR83665.1"/>
    </source>
</evidence>
<dbReference type="PANTHER" id="PTHR39639:SF1">
    <property type="entry name" value="DUF262 DOMAIN-CONTAINING PROTEIN"/>
    <property type="match status" value="1"/>
</dbReference>
<organism evidence="3 4">
    <name type="scientific">Galerina marginata (strain CBS 339.88)</name>
    <dbReference type="NCBI Taxonomy" id="685588"/>
    <lineage>
        <taxon>Eukaryota</taxon>
        <taxon>Fungi</taxon>
        <taxon>Dikarya</taxon>
        <taxon>Basidiomycota</taxon>
        <taxon>Agaricomycotina</taxon>
        <taxon>Agaricomycetes</taxon>
        <taxon>Agaricomycetidae</taxon>
        <taxon>Agaricales</taxon>
        <taxon>Agaricineae</taxon>
        <taxon>Strophariaceae</taxon>
        <taxon>Galerina</taxon>
    </lineage>
</organism>
<dbReference type="HOGENOM" id="CLU_013023_0_2_1"/>
<dbReference type="PANTHER" id="PTHR39639">
    <property type="entry name" value="CHROMOSOME 16, WHOLE GENOME SHOTGUN SEQUENCE"/>
    <property type="match status" value="1"/>
</dbReference>
<dbReference type="EMBL" id="KL142368">
    <property type="protein sequence ID" value="KDR83665.1"/>
    <property type="molecule type" value="Genomic_DNA"/>
</dbReference>
<reference evidence="4" key="1">
    <citation type="journal article" date="2014" name="Proc. Natl. Acad. Sci. U.S.A.">
        <title>Extensive sampling of basidiomycete genomes demonstrates inadequacy of the white-rot/brown-rot paradigm for wood decay fungi.</title>
        <authorList>
            <person name="Riley R."/>
            <person name="Salamov A.A."/>
            <person name="Brown D.W."/>
            <person name="Nagy L.G."/>
            <person name="Floudas D."/>
            <person name="Held B.W."/>
            <person name="Levasseur A."/>
            <person name="Lombard V."/>
            <person name="Morin E."/>
            <person name="Otillar R."/>
            <person name="Lindquist E.A."/>
            <person name="Sun H."/>
            <person name="LaButti K.M."/>
            <person name="Schmutz J."/>
            <person name="Jabbour D."/>
            <person name="Luo H."/>
            <person name="Baker S.E."/>
            <person name="Pisabarro A.G."/>
            <person name="Walton J.D."/>
            <person name="Blanchette R.A."/>
            <person name="Henrissat B."/>
            <person name="Martin F."/>
            <person name="Cullen D."/>
            <person name="Hibbett D.S."/>
            <person name="Grigoriev I.V."/>
        </authorList>
    </citation>
    <scope>NUCLEOTIDE SEQUENCE [LARGE SCALE GENOMIC DNA]</scope>
    <source>
        <strain evidence="4">CBS 339.88</strain>
    </source>
</reference>
<keyword evidence="4" id="KW-1185">Reference proteome</keyword>
<name>A0A067TKB1_GALM3</name>
<dbReference type="InterPro" id="IPR004919">
    <property type="entry name" value="GmrSD_N"/>
</dbReference>
<proteinExistence type="predicted"/>
<feature type="region of interest" description="Disordered" evidence="1">
    <location>
        <begin position="319"/>
        <end position="363"/>
    </location>
</feature>